<dbReference type="PROSITE" id="PS50125">
    <property type="entry name" value="GUANYLATE_CYCLASE_2"/>
    <property type="match status" value="1"/>
</dbReference>
<keyword evidence="1" id="KW-1133">Transmembrane helix</keyword>
<feature type="transmembrane region" description="Helical" evidence="1">
    <location>
        <begin position="120"/>
        <end position="137"/>
    </location>
</feature>
<keyword evidence="1" id="KW-0472">Membrane</keyword>
<dbReference type="Pfam" id="PF00211">
    <property type="entry name" value="Guanylate_cyc"/>
    <property type="match status" value="1"/>
</dbReference>
<dbReference type="GO" id="GO:0009190">
    <property type="term" value="P:cyclic nucleotide biosynthetic process"/>
    <property type="evidence" value="ECO:0007669"/>
    <property type="project" value="InterPro"/>
</dbReference>
<evidence type="ECO:0000256" key="1">
    <source>
        <dbReference type="SAM" id="Phobius"/>
    </source>
</evidence>
<accession>A0A858R6E9</accession>
<keyword evidence="4" id="KW-1185">Reference proteome</keyword>
<reference evidence="3" key="1">
    <citation type="submission" date="2020-04" db="EMBL/GenBank/DDBJ databases">
        <title>A desert anoxygenic phototrophic bacterium fixes CO2 using RubisCO under aerobic conditions.</title>
        <authorList>
            <person name="Tang K."/>
        </authorList>
    </citation>
    <scope>NUCLEOTIDE SEQUENCE [LARGE SCALE GENOMIC DNA]</scope>
    <source>
        <strain evidence="3">MIMtkB3</strain>
    </source>
</reference>
<dbReference type="PANTHER" id="PTHR43081">
    <property type="entry name" value="ADENYLATE CYCLASE, TERMINAL-DIFFERENTIATION SPECIFIC-RELATED"/>
    <property type="match status" value="1"/>
</dbReference>
<dbReference type="KEGG" id="acru:HHL28_07675"/>
<dbReference type="SMART" id="SM00044">
    <property type="entry name" value="CYCc"/>
    <property type="match status" value="1"/>
</dbReference>
<proteinExistence type="predicted"/>
<sequence>MAALDKDGLAERQEARVAAAFLREQRQGIDIATKARLIALGVILGWALWLETSFENLTPYFILALLAATGLGVWGGSRTRAFRPWMLYAAVAFDHALIAAALVMPMTIGGEVAPAALNLRSVWFPVFFLFIGASALAQSPALVVFSGAAASIAWSAAVVWVVQQPGSFTLPHTMLWYEPNMAEVLRILQNPNFVDLTAWVSQVLLLLLVSLVLAMAVQRSRRLVMNQIATERERANLARYFSPDMVDRLANKDSPLSHPQTRAVAVLFADLTGFTRLCENSPPDQIIELLRGFRLRMERAVFDHGGTVDKYIGDCVMATFGLLTPSGRDPAAALACARAMQASVADWNRLRTAHGLEPIGLGIGLHYGVVVAGDIGSDRRLEFTVIGDTVNVASRLMHLTRELDTDIVISDEVAGATLVTDGEPALDGFHRIEEMPLRGRDGTIALWYHRPEGRRAAPSVAA</sequence>
<feature type="domain" description="Guanylate cyclase" evidence="2">
    <location>
        <begin position="265"/>
        <end position="397"/>
    </location>
</feature>
<dbReference type="EMBL" id="CP051775">
    <property type="protein sequence ID" value="QJE72981.1"/>
    <property type="molecule type" value="Genomic_DNA"/>
</dbReference>
<feature type="transmembrane region" description="Helical" evidence="1">
    <location>
        <begin position="86"/>
        <end position="108"/>
    </location>
</feature>
<evidence type="ECO:0000313" key="3">
    <source>
        <dbReference type="EMBL" id="QJE72981.1"/>
    </source>
</evidence>
<protein>
    <submittedName>
        <fullName evidence="3">Adenylate/guanylate cyclase domain-containing protein</fullName>
    </submittedName>
</protein>
<name>A0A858R6E9_9PROT</name>
<dbReference type="PANTHER" id="PTHR43081:SF1">
    <property type="entry name" value="ADENYLATE CYCLASE, TERMINAL-DIFFERENTIATION SPECIFIC"/>
    <property type="match status" value="1"/>
</dbReference>
<dbReference type="AlphaFoldDB" id="A0A858R6E9"/>
<dbReference type="Proteomes" id="UP000501891">
    <property type="component" value="Chromosome"/>
</dbReference>
<dbReference type="Gene3D" id="3.30.70.1230">
    <property type="entry name" value="Nucleotide cyclase"/>
    <property type="match status" value="1"/>
</dbReference>
<dbReference type="InterPro" id="IPR050697">
    <property type="entry name" value="Adenylyl/Guanylyl_Cyclase_3/4"/>
</dbReference>
<feature type="transmembrane region" description="Helical" evidence="1">
    <location>
        <begin position="142"/>
        <end position="162"/>
    </location>
</feature>
<gene>
    <name evidence="3" type="ORF">HHL28_07675</name>
</gene>
<evidence type="ECO:0000259" key="2">
    <source>
        <dbReference type="PROSITE" id="PS50125"/>
    </source>
</evidence>
<keyword evidence="1" id="KW-0812">Transmembrane</keyword>
<dbReference type="CDD" id="cd07302">
    <property type="entry name" value="CHD"/>
    <property type="match status" value="1"/>
</dbReference>
<dbReference type="InterPro" id="IPR001054">
    <property type="entry name" value="A/G_cyclase"/>
</dbReference>
<dbReference type="InterPro" id="IPR029787">
    <property type="entry name" value="Nucleotide_cyclase"/>
</dbReference>
<organism evidence="3 4">
    <name type="scientific">Aerophototrophica crusticola</name>
    <dbReference type="NCBI Taxonomy" id="1709002"/>
    <lineage>
        <taxon>Bacteria</taxon>
        <taxon>Pseudomonadati</taxon>
        <taxon>Pseudomonadota</taxon>
        <taxon>Alphaproteobacteria</taxon>
        <taxon>Rhodospirillales</taxon>
        <taxon>Rhodospirillaceae</taxon>
        <taxon>Aerophototrophica</taxon>
    </lineage>
</organism>
<feature type="transmembrane region" description="Helical" evidence="1">
    <location>
        <begin position="196"/>
        <end position="217"/>
    </location>
</feature>
<evidence type="ECO:0000313" key="4">
    <source>
        <dbReference type="Proteomes" id="UP000501891"/>
    </source>
</evidence>
<dbReference type="GO" id="GO:0004016">
    <property type="term" value="F:adenylate cyclase activity"/>
    <property type="evidence" value="ECO:0007669"/>
    <property type="project" value="UniProtKB-ARBA"/>
</dbReference>
<dbReference type="SUPFAM" id="SSF55073">
    <property type="entry name" value="Nucleotide cyclase"/>
    <property type="match status" value="1"/>
</dbReference>
<feature type="transmembrane region" description="Helical" evidence="1">
    <location>
        <begin position="56"/>
        <end position="74"/>
    </location>
</feature>
<feature type="transmembrane region" description="Helical" evidence="1">
    <location>
        <begin position="31"/>
        <end position="50"/>
    </location>
</feature>
<dbReference type="GO" id="GO:0035556">
    <property type="term" value="P:intracellular signal transduction"/>
    <property type="evidence" value="ECO:0007669"/>
    <property type="project" value="InterPro"/>
</dbReference>